<keyword evidence="4" id="KW-1185">Reference proteome</keyword>
<evidence type="ECO:0000256" key="1">
    <source>
        <dbReference type="ARBA" id="ARBA00007637"/>
    </source>
</evidence>
<dbReference type="OrthoDB" id="9811743at2"/>
<evidence type="ECO:0000259" key="2">
    <source>
        <dbReference type="Pfam" id="PF01370"/>
    </source>
</evidence>
<dbReference type="RefSeq" id="WP_083344671.1">
    <property type="nucleotide sequence ID" value="NZ_LT629690.1"/>
</dbReference>
<protein>
    <submittedName>
        <fullName evidence="3">Nucleoside-diphosphate-sugar epimerase</fullName>
    </submittedName>
</protein>
<dbReference type="Gene3D" id="3.40.50.720">
    <property type="entry name" value="NAD(P)-binding Rossmann-like Domain"/>
    <property type="match status" value="1"/>
</dbReference>
<dbReference type="InterPro" id="IPR036291">
    <property type="entry name" value="NAD(P)-bd_dom_sf"/>
</dbReference>
<comment type="similarity">
    <text evidence="1">Belongs to the NAD(P)-dependent epimerase/dehydratase family.</text>
</comment>
<dbReference type="PANTHER" id="PTHR43000">
    <property type="entry name" value="DTDP-D-GLUCOSE 4,6-DEHYDRATASE-RELATED"/>
    <property type="match status" value="1"/>
</dbReference>
<sequence length="348" mass="39114">MAHYLVTGASGFFGGVLKRRLLREGHTVVNIDLERDEDAGLAGLTSIQGDLRDRTLMERTFAEHRFDAIFHAAAQLAHGMKLDEHLMWTSNVDATALLAELAKKHDVKPFVFVSTNCLWASNLGHPVHEENDTPAPVELYGRSKLEAEHRLKPFMDDLNVVIIRCPTIMDSGRLGLLAILYEFIDDHKTVWVVGDGSNRYQFIYAEDLATACIQGAAYQGSGIFHIGSDNVKSMREVYETVIAAGGSRSKVRSLPKTPTIAAMMLAHKLKVSPLGPYHYKMIAESFIFDTTKIKRELGWQPTLTNEEMLLRAYDYYKQNRLEIAARTDVSAHRKPAEMGIIRLLKWIS</sequence>
<dbReference type="Pfam" id="PF01370">
    <property type="entry name" value="Epimerase"/>
    <property type="match status" value="1"/>
</dbReference>
<dbReference type="AlphaFoldDB" id="A0A1G7IWZ1"/>
<name>A0A1G7IWZ1_9BACT</name>
<organism evidence="3 4">
    <name type="scientific">Terriglobus roseus</name>
    <dbReference type="NCBI Taxonomy" id="392734"/>
    <lineage>
        <taxon>Bacteria</taxon>
        <taxon>Pseudomonadati</taxon>
        <taxon>Acidobacteriota</taxon>
        <taxon>Terriglobia</taxon>
        <taxon>Terriglobales</taxon>
        <taxon>Acidobacteriaceae</taxon>
        <taxon>Terriglobus</taxon>
    </lineage>
</organism>
<gene>
    <name evidence="3" type="ORF">SAMN05444167_1605</name>
</gene>
<proteinExistence type="inferred from homology"/>
<dbReference type="SUPFAM" id="SSF51735">
    <property type="entry name" value="NAD(P)-binding Rossmann-fold domains"/>
    <property type="match status" value="1"/>
</dbReference>
<accession>A0A1G7IWZ1</accession>
<evidence type="ECO:0000313" key="4">
    <source>
        <dbReference type="Proteomes" id="UP000182427"/>
    </source>
</evidence>
<evidence type="ECO:0000313" key="3">
    <source>
        <dbReference type="EMBL" id="SDF17252.1"/>
    </source>
</evidence>
<dbReference type="InterPro" id="IPR001509">
    <property type="entry name" value="Epimerase_deHydtase"/>
</dbReference>
<dbReference type="EMBL" id="LT629690">
    <property type="protein sequence ID" value="SDF17252.1"/>
    <property type="molecule type" value="Genomic_DNA"/>
</dbReference>
<reference evidence="3 4" key="1">
    <citation type="submission" date="2016-10" db="EMBL/GenBank/DDBJ databases">
        <authorList>
            <person name="de Groot N.N."/>
        </authorList>
    </citation>
    <scope>NUCLEOTIDE SEQUENCE [LARGE SCALE GENOMIC DNA]</scope>
    <source>
        <strain evidence="3 4">GAS232</strain>
    </source>
</reference>
<dbReference type="Proteomes" id="UP000182427">
    <property type="component" value="Chromosome I"/>
</dbReference>
<feature type="domain" description="NAD-dependent epimerase/dehydratase" evidence="2">
    <location>
        <begin position="5"/>
        <end position="217"/>
    </location>
</feature>